<keyword evidence="5" id="KW-0805">Transcription regulation</keyword>
<keyword evidence="7" id="KW-0539">Nucleus</keyword>
<comment type="caution">
    <text evidence="8">The sequence shown here is derived from an EMBL/GenBank/DDBJ whole genome shotgun (WGS) entry which is preliminary data.</text>
</comment>
<comment type="subcellular location">
    <subcellularLocation>
        <location evidence="1">Nucleus</location>
    </subcellularLocation>
</comment>
<reference evidence="8" key="2">
    <citation type="submission" date="2021-08" db="EMBL/GenBank/DDBJ databases">
        <authorList>
            <person name="Eriksson T."/>
        </authorList>
    </citation>
    <scope>NUCLEOTIDE SEQUENCE</scope>
    <source>
        <strain evidence="8">Stoneville</strain>
        <tissue evidence="8">Whole head</tissue>
    </source>
</reference>
<evidence type="ECO:0000313" key="8">
    <source>
        <dbReference type="EMBL" id="KAH0816787.1"/>
    </source>
</evidence>
<dbReference type="Proteomes" id="UP000719412">
    <property type="component" value="Unassembled WGS sequence"/>
</dbReference>
<organism evidence="8 9">
    <name type="scientific">Tenebrio molitor</name>
    <name type="common">Yellow mealworm beetle</name>
    <dbReference type="NCBI Taxonomy" id="7067"/>
    <lineage>
        <taxon>Eukaryota</taxon>
        <taxon>Metazoa</taxon>
        <taxon>Ecdysozoa</taxon>
        <taxon>Arthropoda</taxon>
        <taxon>Hexapoda</taxon>
        <taxon>Insecta</taxon>
        <taxon>Pterygota</taxon>
        <taxon>Neoptera</taxon>
        <taxon>Endopterygota</taxon>
        <taxon>Coleoptera</taxon>
        <taxon>Polyphaga</taxon>
        <taxon>Cucujiformia</taxon>
        <taxon>Tenebrionidae</taxon>
        <taxon>Tenebrio</taxon>
    </lineage>
</organism>
<gene>
    <name evidence="8" type="ORF">GEV33_006004</name>
</gene>
<keyword evidence="6" id="KW-0804">Transcription</keyword>
<name>A0A8J6LEF9_TENMO</name>
<keyword evidence="9" id="KW-1185">Reference proteome</keyword>
<proteinExistence type="inferred from homology"/>
<evidence type="ECO:0000313" key="9">
    <source>
        <dbReference type="Proteomes" id="UP000719412"/>
    </source>
</evidence>
<evidence type="ECO:0000256" key="3">
    <source>
        <dbReference type="ARBA" id="ARBA00019618"/>
    </source>
</evidence>
<dbReference type="GO" id="GO:0045944">
    <property type="term" value="P:positive regulation of transcription by RNA polymerase II"/>
    <property type="evidence" value="ECO:0007669"/>
    <property type="project" value="TreeGrafter"/>
</dbReference>
<comment type="similarity">
    <text evidence="2">Belongs to the Mediator complex subunit 13 family.</text>
</comment>
<keyword evidence="4" id="KW-0678">Repressor</keyword>
<evidence type="ECO:0000256" key="6">
    <source>
        <dbReference type="ARBA" id="ARBA00023163"/>
    </source>
</evidence>
<accession>A0A8J6LEF9</accession>
<dbReference type="GO" id="GO:0016592">
    <property type="term" value="C:mediator complex"/>
    <property type="evidence" value="ECO:0007669"/>
    <property type="project" value="TreeGrafter"/>
</dbReference>
<dbReference type="PANTHER" id="PTHR48249:SF3">
    <property type="entry name" value="MEDIATOR OF RNA POLYMERASE II TRANSCRIPTION SUBUNIT 13"/>
    <property type="match status" value="1"/>
</dbReference>
<evidence type="ECO:0000256" key="1">
    <source>
        <dbReference type="ARBA" id="ARBA00004123"/>
    </source>
</evidence>
<evidence type="ECO:0000256" key="4">
    <source>
        <dbReference type="ARBA" id="ARBA00022491"/>
    </source>
</evidence>
<reference evidence="8" key="1">
    <citation type="journal article" date="2020" name="J Insects Food Feed">
        <title>The yellow mealworm (Tenebrio molitor) genome: a resource for the emerging insects as food and feed industry.</title>
        <authorList>
            <person name="Eriksson T."/>
            <person name="Andere A."/>
            <person name="Kelstrup H."/>
            <person name="Emery V."/>
            <person name="Picard C."/>
        </authorList>
    </citation>
    <scope>NUCLEOTIDE SEQUENCE</scope>
    <source>
        <strain evidence="8">Stoneville</strain>
        <tissue evidence="8">Whole head</tissue>
    </source>
</reference>
<evidence type="ECO:0000256" key="7">
    <source>
        <dbReference type="ARBA" id="ARBA00023242"/>
    </source>
</evidence>
<sequence>MSLTHSHCERFDGEADSYPVAGTATIDFFAEEERIVSDSAAVVIIDCDIPRRSNDCSPGADPIADETRKAGGIRTGEGAADLGTELSGIKWRKLVYCELGGGGAASGHCGGGGEPLEDPVLRSYARCLDADILCVWRRVPTPRSTDMFEPGPPPPPPLSLSTSKELWIFWYGEEPDLGVLIAPELNTPGKSGGIKIETGARLGAGLMARGGTGSFAEGMWTGLGCWGGGFLSYE</sequence>
<dbReference type="PANTHER" id="PTHR48249">
    <property type="entry name" value="MEDIATOR OF RNA POLYMERASE II TRANSCRIPTION SUBUNIT 13"/>
    <property type="match status" value="1"/>
</dbReference>
<dbReference type="GO" id="GO:0003713">
    <property type="term" value="F:transcription coactivator activity"/>
    <property type="evidence" value="ECO:0007669"/>
    <property type="project" value="TreeGrafter"/>
</dbReference>
<evidence type="ECO:0000256" key="2">
    <source>
        <dbReference type="ARBA" id="ARBA00009354"/>
    </source>
</evidence>
<dbReference type="EMBL" id="JABDTM020020927">
    <property type="protein sequence ID" value="KAH0816787.1"/>
    <property type="molecule type" value="Genomic_DNA"/>
</dbReference>
<dbReference type="AlphaFoldDB" id="A0A8J6LEF9"/>
<evidence type="ECO:0000256" key="5">
    <source>
        <dbReference type="ARBA" id="ARBA00023015"/>
    </source>
</evidence>
<protein>
    <recommendedName>
        <fullName evidence="3">Mediator of RNA polymerase II transcription subunit 13</fullName>
    </recommendedName>
</protein>
<dbReference type="InterPro" id="IPR051139">
    <property type="entry name" value="Mediator_complx_sub13"/>
</dbReference>